<evidence type="ECO:0000256" key="3">
    <source>
        <dbReference type="ARBA" id="ARBA00022884"/>
    </source>
</evidence>
<evidence type="ECO:0000313" key="6">
    <source>
        <dbReference type="EMBL" id="CAB3997216.1"/>
    </source>
</evidence>
<gene>
    <name evidence="6" type="ORF">PACLA_8A070593</name>
</gene>
<comment type="subcellular location">
    <subcellularLocation>
        <location evidence="1">Nucleus</location>
        <location evidence="1">Nucleolus</location>
    </subcellularLocation>
</comment>
<evidence type="ECO:0000256" key="2">
    <source>
        <dbReference type="ARBA" id="ARBA00007077"/>
    </source>
</evidence>
<feature type="compositionally biased region" description="Basic residues" evidence="5">
    <location>
        <begin position="127"/>
        <end position="136"/>
    </location>
</feature>
<feature type="region of interest" description="Disordered" evidence="5">
    <location>
        <begin position="92"/>
        <end position="167"/>
    </location>
</feature>
<dbReference type="PROSITE" id="PS50102">
    <property type="entry name" value="RRM"/>
    <property type="match status" value="1"/>
</dbReference>
<dbReference type="Gene3D" id="3.30.70.330">
    <property type="match status" value="1"/>
</dbReference>
<dbReference type="GO" id="GO:0005730">
    <property type="term" value="C:nucleolus"/>
    <property type="evidence" value="ECO:0007669"/>
    <property type="project" value="UniProtKB-SubCell"/>
</dbReference>
<keyword evidence="7" id="KW-1185">Reference proteome</keyword>
<dbReference type="SMART" id="SM00360">
    <property type="entry name" value="RRM"/>
    <property type="match status" value="1"/>
</dbReference>
<feature type="compositionally biased region" description="Polar residues" evidence="5">
    <location>
        <begin position="140"/>
        <end position="149"/>
    </location>
</feature>
<dbReference type="PANTHER" id="PTHR23236">
    <property type="entry name" value="EUKARYOTIC TRANSLATION INITIATION FACTOR 4B/4H"/>
    <property type="match status" value="1"/>
</dbReference>
<evidence type="ECO:0000256" key="1">
    <source>
        <dbReference type="ARBA" id="ARBA00004604"/>
    </source>
</evidence>
<dbReference type="InterPro" id="IPR000504">
    <property type="entry name" value="RRM_dom"/>
</dbReference>
<evidence type="ECO:0000256" key="5">
    <source>
        <dbReference type="SAM" id="MobiDB-lite"/>
    </source>
</evidence>
<dbReference type="GO" id="GO:0000463">
    <property type="term" value="P:maturation of LSU-rRNA from tricistronic rRNA transcript (SSU-rRNA, 5.8S rRNA, LSU-rRNA)"/>
    <property type="evidence" value="ECO:0007669"/>
    <property type="project" value="TreeGrafter"/>
</dbReference>
<comment type="similarity">
    <text evidence="2">Belongs to the RRM RBM34 family.</text>
</comment>
<keyword evidence="4" id="KW-0539">Nucleus</keyword>
<proteinExistence type="inferred from homology"/>
<dbReference type="Proteomes" id="UP001152795">
    <property type="component" value="Unassembled WGS sequence"/>
</dbReference>
<dbReference type="PANTHER" id="PTHR23236:SF25">
    <property type="entry name" value="RNA-BINDING PROTEIN 34"/>
    <property type="match status" value="1"/>
</dbReference>
<reference evidence="6" key="1">
    <citation type="submission" date="2020-04" db="EMBL/GenBank/DDBJ databases">
        <authorList>
            <person name="Alioto T."/>
            <person name="Alioto T."/>
            <person name="Gomez Garrido J."/>
        </authorList>
    </citation>
    <scope>NUCLEOTIDE SEQUENCE</scope>
    <source>
        <strain evidence="6">A484AB</strain>
    </source>
</reference>
<organism evidence="6 7">
    <name type="scientific">Paramuricea clavata</name>
    <name type="common">Red gorgonian</name>
    <name type="synonym">Violescent sea-whip</name>
    <dbReference type="NCBI Taxonomy" id="317549"/>
    <lineage>
        <taxon>Eukaryota</taxon>
        <taxon>Metazoa</taxon>
        <taxon>Cnidaria</taxon>
        <taxon>Anthozoa</taxon>
        <taxon>Octocorallia</taxon>
        <taxon>Malacalcyonacea</taxon>
        <taxon>Plexauridae</taxon>
        <taxon>Paramuricea</taxon>
    </lineage>
</organism>
<dbReference type="EMBL" id="CACRXK020003050">
    <property type="protein sequence ID" value="CAB3997216.1"/>
    <property type="molecule type" value="Genomic_DNA"/>
</dbReference>
<protein>
    <submittedName>
        <fullName evidence="6">RNA-binding 34</fullName>
    </submittedName>
</protein>
<dbReference type="InterPro" id="IPR012677">
    <property type="entry name" value="Nucleotide-bd_a/b_plait_sf"/>
</dbReference>
<evidence type="ECO:0000256" key="4">
    <source>
        <dbReference type="ARBA" id="ARBA00023242"/>
    </source>
</evidence>
<dbReference type="GO" id="GO:0019843">
    <property type="term" value="F:rRNA binding"/>
    <property type="evidence" value="ECO:0007669"/>
    <property type="project" value="TreeGrafter"/>
</dbReference>
<dbReference type="OrthoDB" id="442677at2759"/>
<accession>A0A7D9DZZ0</accession>
<dbReference type="InterPro" id="IPR035979">
    <property type="entry name" value="RBD_domain_sf"/>
</dbReference>
<keyword evidence="3" id="KW-0694">RNA-binding</keyword>
<dbReference type="Pfam" id="PF00076">
    <property type="entry name" value="RRM_1"/>
    <property type="match status" value="1"/>
</dbReference>
<dbReference type="AlphaFoldDB" id="A0A7D9DZZ0"/>
<comment type="caution">
    <text evidence="6">The sequence shown here is derived from an EMBL/GenBank/DDBJ whole genome shotgun (WGS) entry which is preliminary data.</text>
</comment>
<name>A0A7D9DZZ0_PARCT</name>
<evidence type="ECO:0000313" key="7">
    <source>
        <dbReference type="Proteomes" id="UP001152795"/>
    </source>
</evidence>
<feature type="compositionally biased region" description="Polar residues" evidence="5">
    <location>
        <begin position="96"/>
        <end position="108"/>
    </location>
</feature>
<dbReference type="InterPro" id="IPR034221">
    <property type="entry name" value="RBM34_RRM2"/>
</dbReference>
<sequence>MIDDLHIRVDRVDDGAKQYDHKRSVFVGNLMFDIKEEALSEFFSPCGDVLNVRVIRDSTTGIGKGFGYVLFKDSSSVTLALKMNNSELCGRKIRIQRSQENPKGSSTSKEGKQKKFSGMQAKEKFYQKRKMLKQQRKFGLSTSQKTPSKLNKRNNERTSFKQKRKGK</sequence>
<dbReference type="SUPFAM" id="SSF54928">
    <property type="entry name" value="RNA-binding domain, RBD"/>
    <property type="match status" value="1"/>
</dbReference>
<dbReference type="CDD" id="cd12395">
    <property type="entry name" value="RRM2_RBM34"/>
    <property type="match status" value="1"/>
</dbReference>